<dbReference type="KEGG" id="pmad:BAY61_19225"/>
<dbReference type="STRING" id="530584.SAMN05421630_109205"/>
<proteinExistence type="predicted"/>
<dbReference type="GO" id="GO:0016853">
    <property type="term" value="F:isomerase activity"/>
    <property type="evidence" value="ECO:0007669"/>
    <property type="project" value="UniProtKB-KW"/>
</dbReference>
<evidence type="ECO:0000259" key="1">
    <source>
        <dbReference type="Pfam" id="PF01261"/>
    </source>
</evidence>
<dbReference type="PANTHER" id="PTHR12110">
    <property type="entry name" value="HYDROXYPYRUVATE ISOMERASE"/>
    <property type="match status" value="1"/>
</dbReference>
<dbReference type="InterPro" id="IPR013022">
    <property type="entry name" value="Xyl_isomerase-like_TIM-brl"/>
</dbReference>
<reference evidence="2 3" key="1">
    <citation type="submission" date="2016-10" db="EMBL/GenBank/DDBJ databases">
        <authorList>
            <person name="de Groot N.N."/>
        </authorList>
    </citation>
    <scope>NUCLEOTIDE SEQUENCE [LARGE SCALE GENOMIC DNA]</scope>
    <source>
        <strain evidence="2 3">CGMCC 4.5506</strain>
    </source>
</reference>
<dbReference type="InterPro" id="IPR036237">
    <property type="entry name" value="Xyl_isomerase-like_sf"/>
</dbReference>
<organism evidence="2 3">
    <name type="scientific">Prauserella marina</name>
    <dbReference type="NCBI Taxonomy" id="530584"/>
    <lineage>
        <taxon>Bacteria</taxon>
        <taxon>Bacillati</taxon>
        <taxon>Actinomycetota</taxon>
        <taxon>Actinomycetes</taxon>
        <taxon>Pseudonocardiales</taxon>
        <taxon>Pseudonocardiaceae</taxon>
        <taxon>Prauserella</taxon>
    </lineage>
</organism>
<keyword evidence="2" id="KW-0413">Isomerase</keyword>
<dbReference type="RefSeq" id="WP_091808292.1">
    <property type="nucleotide sequence ID" value="NZ_CP016353.1"/>
</dbReference>
<accession>A0A222VS60</accession>
<dbReference type="PANTHER" id="PTHR12110:SF41">
    <property type="entry name" value="INOSOSE DEHYDRATASE"/>
    <property type="match status" value="1"/>
</dbReference>
<dbReference type="SUPFAM" id="SSF51658">
    <property type="entry name" value="Xylose isomerase-like"/>
    <property type="match status" value="1"/>
</dbReference>
<name>A0A222VS60_9PSEU</name>
<dbReference type="Gene3D" id="3.20.20.150">
    <property type="entry name" value="Divalent-metal-dependent TIM barrel enzymes"/>
    <property type="match status" value="1"/>
</dbReference>
<dbReference type="PROSITE" id="PS51318">
    <property type="entry name" value="TAT"/>
    <property type="match status" value="1"/>
</dbReference>
<sequence length="284" mass="30906">MRASRRGFLQLAGGAAIAGAGALASAGPAVAVSSRRVVPPGHIGIQLYTVRSLMTEDAQGTLDALGRMGYATVGVSGLYGHSPAEFRAMLDRAGLRAVLTHLSLDAIGGDWQRELDDAHVLGVEYVVVPSLPGSLQNPAGYRQVASEFNVAGEAARAAGLGFLYHNHGFDFDTVDGEVLYDILLDGTDPRYVDFELDLYWIVHAGYDPVAYFRRAPGRFPVLHVKDRAVDGSFADLGYGTIDFPRIFGQRRYSGTREYVVEHDQPVSPLLTAKRGYRYLRTVRF</sequence>
<dbReference type="InterPro" id="IPR006311">
    <property type="entry name" value="TAT_signal"/>
</dbReference>
<dbReference type="OrthoDB" id="9798407at2"/>
<dbReference type="Proteomes" id="UP000199494">
    <property type="component" value="Unassembled WGS sequence"/>
</dbReference>
<protein>
    <submittedName>
        <fullName evidence="2">Sugar phosphate isomerase/epimerase</fullName>
    </submittedName>
</protein>
<evidence type="ECO:0000313" key="2">
    <source>
        <dbReference type="EMBL" id="SDD51915.1"/>
    </source>
</evidence>
<dbReference type="Pfam" id="PF01261">
    <property type="entry name" value="AP_endonuc_2"/>
    <property type="match status" value="1"/>
</dbReference>
<keyword evidence="3" id="KW-1185">Reference proteome</keyword>
<evidence type="ECO:0000313" key="3">
    <source>
        <dbReference type="Proteomes" id="UP000199494"/>
    </source>
</evidence>
<feature type="domain" description="Xylose isomerase-like TIM barrel" evidence="1">
    <location>
        <begin position="65"/>
        <end position="254"/>
    </location>
</feature>
<dbReference type="InterPro" id="IPR050312">
    <property type="entry name" value="IolE/XylAMocC-like"/>
</dbReference>
<dbReference type="AlphaFoldDB" id="A0A222VS60"/>
<gene>
    <name evidence="2" type="ORF">SAMN05421630_109205</name>
</gene>
<dbReference type="EMBL" id="FMZE01000009">
    <property type="protein sequence ID" value="SDD51915.1"/>
    <property type="molecule type" value="Genomic_DNA"/>
</dbReference>